<gene>
    <name evidence="1" type="ORF">CAPTEDRAFT_222885</name>
</gene>
<keyword evidence="3" id="KW-1185">Reference proteome</keyword>
<reference evidence="3" key="1">
    <citation type="submission" date="2012-12" db="EMBL/GenBank/DDBJ databases">
        <authorList>
            <person name="Hellsten U."/>
            <person name="Grimwood J."/>
            <person name="Chapman J.A."/>
            <person name="Shapiro H."/>
            <person name="Aerts A."/>
            <person name="Otillar R.P."/>
            <person name="Terry A.Y."/>
            <person name="Boore J.L."/>
            <person name="Simakov O."/>
            <person name="Marletaz F."/>
            <person name="Cho S.-J."/>
            <person name="Edsinger-Gonzales E."/>
            <person name="Havlak P."/>
            <person name="Kuo D.-H."/>
            <person name="Larsson T."/>
            <person name="Lv J."/>
            <person name="Arendt D."/>
            <person name="Savage R."/>
            <person name="Osoegawa K."/>
            <person name="de Jong P."/>
            <person name="Lindberg D.R."/>
            <person name="Seaver E.C."/>
            <person name="Weisblat D.A."/>
            <person name="Putnam N.H."/>
            <person name="Grigoriev I.V."/>
            <person name="Rokhsar D.S."/>
        </authorList>
    </citation>
    <scope>NUCLEOTIDE SEQUENCE</scope>
    <source>
        <strain evidence="3">I ESC-2004</strain>
    </source>
</reference>
<evidence type="ECO:0000313" key="2">
    <source>
        <dbReference type="EnsemblMetazoa" id="CapteP222885"/>
    </source>
</evidence>
<dbReference type="EMBL" id="AMQN01008635">
    <property type="status" value="NOT_ANNOTATED_CDS"/>
    <property type="molecule type" value="Genomic_DNA"/>
</dbReference>
<reference evidence="2" key="3">
    <citation type="submission" date="2015-06" db="UniProtKB">
        <authorList>
            <consortium name="EnsemblMetazoa"/>
        </authorList>
    </citation>
    <scope>IDENTIFICATION</scope>
</reference>
<dbReference type="EMBL" id="KB303621">
    <property type="protein sequence ID" value="ELU02937.1"/>
    <property type="molecule type" value="Genomic_DNA"/>
</dbReference>
<reference evidence="1 3" key="2">
    <citation type="journal article" date="2013" name="Nature">
        <title>Insights into bilaterian evolution from three spiralian genomes.</title>
        <authorList>
            <person name="Simakov O."/>
            <person name="Marletaz F."/>
            <person name="Cho S.J."/>
            <person name="Edsinger-Gonzales E."/>
            <person name="Havlak P."/>
            <person name="Hellsten U."/>
            <person name="Kuo D.H."/>
            <person name="Larsson T."/>
            <person name="Lv J."/>
            <person name="Arendt D."/>
            <person name="Savage R."/>
            <person name="Osoegawa K."/>
            <person name="de Jong P."/>
            <person name="Grimwood J."/>
            <person name="Chapman J.A."/>
            <person name="Shapiro H."/>
            <person name="Aerts A."/>
            <person name="Otillar R.P."/>
            <person name="Terry A.Y."/>
            <person name="Boore J.L."/>
            <person name="Grigoriev I.V."/>
            <person name="Lindberg D.R."/>
            <person name="Seaver E.C."/>
            <person name="Weisblat D.A."/>
            <person name="Putnam N.H."/>
            <person name="Rokhsar D.S."/>
        </authorList>
    </citation>
    <scope>NUCLEOTIDE SEQUENCE</scope>
    <source>
        <strain evidence="1 3">I ESC-2004</strain>
    </source>
</reference>
<proteinExistence type="predicted"/>
<accession>R7UI72</accession>
<dbReference type="OrthoDB" id="6288607at2759"/>
<evidence type="ECO:0000313" key="1">
    <source>
        <dbReference type="EMBL" id="ELU02937.1"/>
    </source>
</evidence>
<evidence type="ECO:0000313" key="3">
    <source>
        <dbReference type="Proteomes" id="UP000014760"/>
    </source>
</evidence>
<dbReference type="Proteomes" id="UP000014760">
    <property type="component" value="Unassembled WGS sequence"/>
</dbReference>
<protein>
    <submittedName>
        <fullName evidence="1 2">Uncharacterized protein</fullName>
    </submittedName>
</protein>
<dbReference type="SUPFAM" id="SSF158457">
    <property type="entry name" value="Orange domain-like"/>
    <property type="match status" value="1"/>
</dbReference>
<name>R7UI72_CAPTE</name>
<organism evidence="1">
    <name type="scientific">Capitella teleta</name>
    <name type="common">Polychaete worm</name>
    <dbReference type="NCBI Taxonomy" id="283909"/>
    <lineage>
        <taxon>Eukaryota</taxon>
        <taxon>Metazoa</taxon>
        <taxon>Spiralia</taxon>
        <taxon>Lophotrochozoa</taxon>
        <taxon>Annelida</taxon>
        <taxon>Polychaeta</taxon>
        <taxon>Sedentaria</taxon>
        <taxon>Scolecida</taxon>
        <taxon>Capitellidae</taxon>
        <taxon>Capitella</taxon>
    </lineage>
</organism>
<dbReference type="AlphaFoldDB" id="R7UI72"/>
<dbReference type="Gene3D" id="6.10.250.980">
    <property type="match status" value="1"/>
</dbReference>
<dbReference type="HOGENOM" id="CLU_1230945_0_0_1"/>
<sequence length="225" mass="24914">MVISLRLLLTAMFHSPPPSPVDTMTRTSTPNITLESEIILAGFRGCRYEAVTYLLEVEQLSLDDPLVVGLQKHLEEKEAELYRNPETTDNNNTPYVQALLWQQILNSQNSLMSPTPLSPSEHVLTLPDTSLGSDGAQDMSVASEMTFDDSICDDEVESILDNHDYDIDSVKEGAEYLDSLAKNNGKIGCLLEELFGLMEDGDYDEDEDDIDTQGAGLSVDHFMSC</sequence>
<dbReference type="EnsemblMetazoa" id="CapteT222885">
    <property type="protein sequence ID" value="CapteP222885"/>
    <property type="gene ID" value="CapteG222885"/>
</dbReference>